<gene>
    <name evidence="1" type="ORF">Cboi01_000460600</name>
</gene>
<evidence type="ECO:0000313" key="2">
    <source>
        <dbReference type="Proteomes" id="UP001165101"/>
    </source>
</evidence>
<organism evidence="1 2">
    <name type="scientific">Candida boidinii</name>
    <name type="common">Yeast</name>
    <dbReference type="NCBI Taxonomy" id="5477"/>
    <lineage>
        <taxon>Eukaryota</taxon>
        <taxon>Fungi</taxon>
        <taxon>Dikarya</taxon>
        <taxon>Ascomycota</taxon>
        <taxon>Saccharomycotina</taxon>
        <taxon>Pichiomycetes</taxon>
        <taxon>Pichiales</taxon>
        <taxon>Pichiaceae</taxon>
        <taxon>Ogataea</taxon>
        <taxon>Ogataea/Candida clade</taxon>
    </lineage>
</organism>
<reference evidence="1" key="1">
    <citation type="submission" date="2023-04" db="EMBL/GenBank/DDBJ databases">
        <title>Candida boidinii NBRC 1967.</title>
        <authorList>
            <person name="Ichikawa N."/>
            <person name="Sato H."/>
            <person name="Tonouchi N."/>
        </authorList>
    </citation>
    <scope>NUCLEOTIDE SEQUENCE</scope>
    <source>
        <strain evidence="1">NBRC 1967</strain>
    </source>
</reference>
<sequence>MESFDDAVQKGLIKTSYSFELKRLTYSAVPLIITFLLQNSLSVASIFSVGHIGSVQLAAVTLGSMTANITGFSLIQGLATALDTFLPQAYGAGKYKLVGLIFQRCTALILFIMIFVCSTWWLFAEKLLISILPDPESAELAAKYLKVVSFGVPGYILFETGKRFLQAQGIFHASTYVLFICAPLNAFMNYFFVWSETFGIGYLGAPLSVAINYWLMALGLLFFTITTKSDANPLKCWDGLSLTKAFQNWGGLFSLALPSVIMIEAEFLAFEVLTLGSSYLGTKALASQSVITTLFSLVYQLPFGVSIASATRVANYLGAGLPDSANISARTIFVLTFAVSVIDFSFLMIGRFSIPNLFTNDDEVKEILSGILPLIAVIQGFDALNATTGGCLRGMALQKIGGYVNLLCYYLIGLPLSFLLAFKTPLKLFGLWVGSGMALLFIGAIQTYVIFNANWKKLSDEAIARSNSD</sequence>
<accession>A0ACB5TXF7</accession>
<dbReference type="Proteomes" id="UP001165101">
    <property type="component" value="Unassembled WGS sequence"/>
</dbReference>
<evidence type="ECO:0000313" key="1">
    <source>
        <dbReference type="EMBL" id="GME97423.1"/>
    </source>
</evidence>
<keyword evidence="2" id="KW-1185">Reference proteome</keyword>
<proteinExistence type="predicted"/>
<protein>
    <submittedName>
        <fullName evidence="1">Unnamed protein product</fullName>
    </submittedName>
</protein>
<name>A0ACB5TXF7_CANBO</name>
<comment type="caution">
    <text evidence="1">The sequence shown here is derived from an EMBL/GenBank/DDBJ whole genome shotgun (WGS) entry which is preliminary data.</text>
</comment>
<dbReference type="EMBL" id="BSXV01003048">
    <property type="protein sequence ID" value="GME97423.1"/>
    <property type="molecule type" value="Genomic_DNA"/>
</dbReference>